<feature type="transmembrane region" description="Helical" evidence="11">
    <location>
        <begin position="6"/>
        <end position="26"/>
    </location>
</feature>
<keyword evidence="6 11" id="KW-0472">Membrane</keyword>
<dbReference type="RefSeq" id="XP_030831984.1">
    <property type="nucleotide sequence ID" value="XM_030976124.1"/>
</dbReference>
<keyword evidence="5" id="KW-0297">G-protein coupled receptor</keyword>
<dbReference type="KEGG" id="spu:115920392"/>
<accession>A0A7M7N723</accession>
<dbReference type="GO" id="GO:0007187">
    <property type="term" value="P:G protein-coupled receptor signaling pathway, coupled to cyclic nucleotide second messenger"/>
    <property type="evidence" value="ECO:0000318"/>
    <property type="project" value="GO_Central"/>
</dbReference>
<keyword evidence="2" id="KW-1003">Cell membrane</keyword>
<keyword evidence="3 11" id="KW-0812">Transmembrane</keyword>
<dbReference type="GO" id="GO:0016907">
    <property type="term" value="F:G protein-coupled acetylcholine receptor activity"/>
    <property type="evidence" value="ECO:0000318"/>
    <property type="project" value="GO_Central"/>
</dbReference>
<protein>
    <recommendedName>
        <fullName evidence="12">G-protein coupled receptors family 1 profile domain-containing protein</fullName>
    </recommendedName>
</protein>
<dbReference type="PRINTS" id="PR00237">
    <property type="entry name" value="GPCRRHODOPSN"/>
</dbReference>
<evidence type="ECO:0000256" key="8">
    <source>
        <dbReference type="ARBA" id="ARBA00023170"/>
    </source>
</evidence>
<feature type="transmembrane region" description="Helical" evidence="11">
    <location>
        <begin position="68"/>
        <end position="93"/>
    </location>
</feature>
<dbReference type="InterPro" id="IPR017452">
    <property type="entry name" value="GPCR_Rhodpsn_7TM"/>
</dbReference>
<keyword evidence="8" id="KW-0675">Receptor</keyword>
<dbReference type="PANTHER" id="PTHR24248">
    <property type="entry name" value="ADRENERGIC RECEPTOR-RELATED G-PROTEIN COUPLED RECEPTOR"/>
    <property type="match status" value="1"/>
</dbReference>
<dbReference type="EnsemblMetazoa" id="XM_030976124">
    <property type="protein sequence ID" value="XP_030831984"/>
    <property type="gene ID" value="LOC115920392"/>
</dbReference>
<dbReference type="Pfam" id="PF00001">
    <property type="entry name" value="7tm_1"/>
    <property type="match status" value="1"/>
</dbReference>
<evidence type="ECO:0000256" key="6">
    <source>
        <dbReference type="ARBA" id="ARBA00023136"/>
    </source>
</evidence>
<feature type="transmembrane region" description="Helical" evidence="11">
    <location>
        <begin position="399"/>
        <end position="420"/>
    </location>
</feature>
<organism evidence="13 14">
    <name type="scientific">Strongylocentrotus purpuratus</name>
    <name type="common">Purple sea urchin</name>
    <dbReference type="NCBI Taxonomy" id="7668"/>
    <lineage>
        <taxon>Eukaryota</taxon>
        <taxon>Metazoa</taxon>
        <taxon>Echinodermata</taxon>
        <taxon>Eleutherozoa</taxon>
        <taxon>Echinozoa</taxon>
        <taxon>Echinoidea</taxon>
        <taxon>Euechinoidea</taxon>
        <taxon>Echinacea</taxon>
        <taxon>Camarodonta</taxon>
        <taxon>Echinidea</taxon>
        <taxon>Strongylocentrotidae</taxon>
        <taxon>Strongylocentrotus</taxon>
    </lineage>
</organism>
<keyword evidence="7" id="KW-1015">Disulfide bond</keyword>
<proteinExistence type="predicted"/>
<keyword evidence="4 11" id="KW-1133">Transmembrane helix</keyword>
<dbReference type="Gene3D" id="1.20.1070.10">
    <property type="entry name" value="Rhodopsin 7-helix transmembrane proteins"/>
    <property type="match status" value="3"/>
</dbReference>
<feature type="region of interest" description="Disordered" evidence="10">
    <location>
        <begin position="316"/>
        <end position="391"/>
    </location>
</feature>
<keyword evidence="9" id="KW-0807">Transducer</keyword>
<dbReference type="PROSITE" id="PS50262">
    <property type="entry name" value="G_PROTEIN_RECEP_F1_2"/>
    <property type="match status" value="2"/>
</dbReference>
<evidence type="ECO:0000256" key="9">
    <source>
        <dbReference type="ARBA" id="ARBA00023224"/>
    </source>
</evidence>
<feature type="compositionally biased region" description="Polar residues" evidence="10">
    <location>
        <begin position="351"/>
        <end position="366"/>
    </location>
</feature>
<dbReference type="PANTHER" id="PTHR24248:SF125">
    <property type="entry name" value="DOPAMINE D2-LIKE RECEPTOR"/>
    <property type="match status" value="1"/>
</dbReference>
<evidence type="ECO:0000256" key="10">
    <source>
        <dbReference type="SAM" id="MobiDB-lite"/>
    </source>
</evidence>
<evidence type="ECO:0000256" key="7">
    <source>
        <dbReference type="ARBA" id="ARBA00023157"/>
    </source>
</evidence>
<evidence type="ECO:0000259" key="12">
    <source>
        <dbReference type="PROSITE" id="PS50262"/>
    </source>
</evidence>
<evidence type="ECO:0000256" key="11">
    <source>
        <dbReference type="SAM" id="Phobius"/>
    </source>
</evidence>
<dbReference type="FunFam" id="1.20.1070.10:FF:000569">
    <property type="entry name" value="Uncharacterized protein"/>
    <property type="match status" value="1"/>
</dbReference>
<keyword evidence="14" id="KW-1185">Reference proteome</keyword>
<feature type="compositionally biased region" description="Basic and acidic residues" evidence="10">
    <location>
        <begin position="339"/>
        <end position="349"/>
    </location>
</feature>
<dbReference type="CDD" id="cd00637">
    <property type="entry name" value="7tm_classA_rhodopsin-like"/>
    <property type="match status" value="1"/>
</dbReference>
<dbReference type="GeneID" id="115920392"/>
<dbReference type="GO" id="GO:0005886">
    <property type="term" value="C:plasma membrane"/>
    <property type="evidence" value="ECO:0000318"/>
    <property type="project" value="GO_Central"/>
</dbReference>
<name>A0A7M7N723_STRPU</name>
<dbReference type="InterPro" id="IPR000276">
    <property type="entry name" value="GPCR_Rhodpsn"/>
</dbReference>
<evidence type="ECO:0000256" key="5">
    <source>
        <dbReference type="ARBA" id="ARBA00023040"/>
    </source>
</evidence>
<dbReference type="GO" id="GO:0030425">
    <property type="term" value="C:dendrite"/>
    <property type="evidence" value="ECO:0000318"/>
    <property type="project" value="GO_Central"/>
</dbReference>
<comment type="subcellular location">
    <subcellularLocation>
        <location evidence="1">Cell membrane</location>
        <topology evidence="1">Multi-pass membrane protein</topology>
    </subcellularLocation>
</comment>
<evidence type="ECO:0000256" key="4">
    <source>
        <dbReference type="ARBA" id="ARBA00022989"/>
    </source>
</evidence>
<dbReference type="GO" id="GO:0007197">
    <property type="term" value="P:adenylate cyclase-inhibiting G protein-coupled acetylcholine receptor signaling pathway"/>
    <property type="evidence" value="ECO:0000318"/>
    <property type="project" value="GO_Central"/>
</dbReference>
<dbReference type="AlphaFoldDB" id="A0A7M7N723"/>
<dbReference type="SUPFAM" id="SSF81321">
    <property type="entry name" value="Family A G protein-coupled receptor-like"/>
    <property type="match status" value="3"/>
</dbReference>
<feature type="compositionally biased region" description="Basic and acidic residues" evidence="10">
    <location>
        <begin position="367"/>
        <end position="382"/>
    </location>
</feature>
<evidence type="ECO:0000313" key="13">
    <source>
        <dbReference type="EnsemblMetazoa" id="XP_030831984"/>
    </source>
</evidence>
<evidence type="ECO:0000313" key="14">
    <source>
        <dbReference type="Proteomes" id="UP000007110"/>
    </source>
</evidence>
<dbReference type="OrthoDB" id="10071887at2759"/>
<evidence type="ECO:0000256" key="2">
    <source>
        <dbReference type="ARBA" id="ARBA00022475"/>
    </source>
</evidence>
<dbReference type="InParanoid" id="A0A7M7N723"/>
<feature type="transmembrane region" description="Helical" evidence="11">
    <location>
        <begin position="38"/>
        <end position="56"/>
    </location>
</feature>
<dbReference type="GO" id="GO:0045202">
    <property type="term" value="C:synapse"/>
    <property type="evidence" value="ECO:0000318"/>
    <property type="project" value="GO_Central"/>
</dbReference>
<evidence type="ECO:0000256" key="1">
    <source>
        <dbReference type="ARBA" id="ARBA00004651"/>
    </source>
</evidence>
<sequence>MALALVLAITLALVPVLFYMVITVALAPAPVLITSLDFEPFVVTTVALAPVLFITLGPGHSGPTGTPVAIFSLLMFLSVTTAVLNVLILIAFHIEKKLRTYPNQYILNMTISDLLVGFIMAIRKGNTSQTNFNISVIQGENASVIVVLQENATKPSTSIQSDHITVDTVEDVRQLGRTSTSGRDKLSSRRGFLRSLETGQATRGVIDRDRDELPSRWGFLRSLETGQATRSSVLNVLILIAFHIEKKLRTYTNQYILNITISDLLVGFVMAIRSTSLTIKVLTTIPSDGTRIDINASGVQNDDTVVNVHTQEGIIGFQQETDTKDSTSNEANSICSCRPSEDDLRREDPETLSQQLKSQSDPSQEISTRRLAEPPLAKDSRMKPSHLSSSNNNKVMRTLTLITLAFFLTWLPSSVAIIALDFKSKMPAGVTEFVRWASYSNSLINPITYAIAQPLVRQTIWRIVRCR</sequence>
<dbReference type="Proteomes" id="UP000007110">
    <property type="component" value="Unassembled WGS sequence"/>
</dbReference>
<feature type="domain" description="G-protein coupled receptors family 1 profile" evidence="12">
    <location>
        <begin position="234"/>
        <end position="270"/>
    </location>
</feature>
<dbReference type="GO" id="GO:0007268">
    <property type="term" value="P:chemical synaptic transmission"/>
    <property type="evidence" value="ECO:0000318"/>
    <property type="project" value="GO_Central"/>
</dbReference>
<feature type="transmembrane region" description="Helical" evidence="11">
    <location>
        <begin position="105"/>
        <end position="122"/>
    </location>
</feature>
<feature type="domain" description="G-protein coupled receptors family 1 profile" evidence="12">
    <location>
        <begin position="376"/>
        <end position="449"/>
    </location>
</feature>
<reference evidence="13" key="2">
    <citation type="submission" date="2021-01" db="UniProtKB">
        <authorList>
            <consortium name="EnsemblMetazoa"/>
        </authorList>
    </citation>
    <scope>IDENTIFICATION</scope>
</reference>
<reference evidence="14" key="1">
    <citation type="submission" date="2015-02" db="EMBL/GenBank/DDBJ databases">
        <title>Genome sequencing for Strongylocentrotus purpuratus.</title>
        <authorList>
            <person name="Murali S."/>
            <person name="Liu Y."/>
            <person name="Vee V."/>
            <person name="English A."/>
            <person name="Wang M."/>
            <person name="Skinner E."/>
            <person name="Han Y."/>
            <person name="Muzny D.M."/>
            <person name="Worley K.C."/>
            <person name="Gibbs R.A."/>
        </authorList>
    </citation>
    <scope>NUCLEOTIDE SEQUENCE</scope>
</reference>
<evidence type="ECO:0000256" key="3">
    <source>
        <dbReference type="ARBA" id="ARBA00022692"/>
    </source>
</evidence>